<feature type="non-terminal residue" evidence="1">
    <location>
        <position position="1"/>
    </location>
</feature>
<gene>
    <name evidence="1" type="ORF">LCGC14_3046030</name>
</gene>
<evidence type="ECO:0000313" key="1">
    <source>
        <dbReference type="EMBL" id="KKK58277.1"/>
    </source>
</evidence>
<dbReference type="AlphaFoldDB" id="A0A0F8WN24"/>
<proteinExistence type="predicted"/>
<sequence>LEERVGRKKGAPLGRSDHLRILCPRCRKQLTLKEEWGKLL</sequence>
<protein>
    <submittedName>
        <fullName evidence="1">Uncharacterized protein</fullName>
    </submittedName>
</protein>
<name>A0A0F8WN24_9ZZZZ</name>
<reference evidence="1" key="1">
    <citation type="journal article" date="2015" name="Nature">
        <title>Complex archaea that bridge the gap between prokaryotes and eukaryotes.</title>
        <authorList>
            <person name="Spang A."/>
            <person name="Saw J.H."/>
            <person name="Jorgensen S.L."/>
            <person name="Zaremba-Niedzwiedzka K."/>
            <person name="Martijn J."/>
            <person name="Lind A.E."/>
            <person name="van Eijk R."/>
            <person name="Schleper C."/>
            <person name="Guy L."/>
            <person name="Ettema T.J."/>
        </authorList>
    </citation>
    <scope>NUCLEOTIDE SEQUENCE</scope>
</reference>
<organism evidence="1">
    <name type="scientific">marine sediment metagenome</name>
    <dbReference type="NCBI Taxonomy" id="412755"/>
    <lineage>
        <taxon>unclassified sequences</taxon>
        <taxon>metagenomes</taxon>
        <taxon>ecological metagenomes</taxon>
    </lineage>
</organism>
<dbReference type="EMBL" id="LAZR01064061">
    <property type="protein sequence ID" value="KKK58277.1"/>
    <property type="molecule type" value="Genomic_DNA"/>
</dbReference>
<accession>A0A0F8WN24</accession>
<comment type="caution">
    <text evidence="1">The sequence shown here is derived from an EMBL/GenBank/DDBJ whole genome shotgun (WGS) entry which is preliminary data.</text>
</comment>